<evidence type="ECO:0000259" key="2">
    <source>
        <dbReference type="Pfam" id="PF02557"/>
    </source>
</evidence>
<gene>
    <name evidence="3" type="ORF">H9705_08405</name>
</gene>
<feature type="region of interest" description="Disordered" evidence="1">
    <location>
        <begin position="1"/>
        <end position="50"/>
    </location>
</feature>
<evidence type="ECO:0000256" key="1">
    <source>
        <dbReference type="SAM" id="MobiDB-lite"/>
    </source>
</evidence>
<evidence type="ECO:0000313" key="4">
    <source>
        <dbReference type="Proteomes" id="UP000823849"/>
    </source>
</evidence>
<dbReference type="GO" id="GO:0006508">
    <property type="term" value="P:proteolysis"/>
    <property type="evidence" value="ECO:0007669"/>
    <property type="project" value="InterPro"/>
</dbReference>
<proteinExistence type="predicted"/>
<dbReference type="GO" id="GO:0008233">
    <property type="term" value="F:peptidase activity"/>
    <property type="evidence" value="ECO:0007669"/>
    <property type="project" value="InterPro"/>
</dbReference>
<evidence type="ECO:0000313" key="3">
    <source>
        <dbReference type="EMBL" id="HJC15831.1"/>
    </source>
</evidence>
<dbReference type="InterPro" id="IPR009045">
    <property type="entry name" value="Zn_M74/Hedgehog-like"/>
</dbReference>
<reference evidence="3" key="1">
    <citation type="journal article" date="2021" name="PeerJ">
        <title>Extensive microbial diversity within the chicken gut microbiome revealed by metagenomics and culture.</title>
        <authorList>
            <person name="Gilroy R."/>
            <person name="Ravi A."/>
            <person name="Getino M."/>
            <person name="Pursley I."/>
            <person name="Horton D.L."/>
            <person name="Alikhan N.F."/>
            <person name="Baker D."/>
            <person name="Gharbi K."/>
            <person name="Hall N."/>
            <person name="Watson M."/>
            <person name="Adriaenssens E.M."/>
            <person name="Foster-Nyarko E."/>
            <person name="Jarju S."/>
            <person name="Secka A."/>
            <person name="Antonio M."/>
            <person name="Oren A."/>
            <person name="Chaudhuri R.R."/>
            <person name="La Ragione R."/>
            <person name="Hildebrand F."/>
            <person name="Pallen M.J."/>
        </authorList>
    </citation>
    <scope>NUCLEOTIDE SEQUENCE</scope>
    <source>
        <strain evidence="3">CHK185-5351</strain>
    </source>
</reference>
<dbReference type="PANTHER" id="PTHR34385">
    <property type="entry name" value="D-ALANYL-D-ALANINE CARBOXYPEPTIDASE"/>
    <property type="match status" value="1"/>
</dbReference>
<accession>A0A9D2NBU9</accession>
<dbReference type="Gene3D" id="3.30.1380.10">
    <property type="match status" value="1"/>
</dbReference>
<dbReference type="InterPro" id="IPR003709">
    <property type="entry name" value="VanY-like_core_dom"/>
</dbReference>
<dbReference type="AlphaFoldDB" id="A0A9D2NBU9"/>
<dbReference type="Proteomes" id="UP000823849">
    <property type="component" value="Unassembled WGS sequence"/>
</dbReference>
<dbReference type="Pfam" id="PF02557">
    <property type="entry name" value="VanY"/>
    <property type="match status" value="1"/>
</dbReference>
<dbReference type="EMBL" id="DWWU01000036">
    <property type="protein sequence ID" value="HJC15831.1"/>
    <property type="molecule type" value="Genomic_DNA"/>
</dbReference>
<reference evidence="3" key="2">
    <citation type="submission" date="2021-04" db="EMBL/GenBank/DDBJ databases">
        <authorList>
            <person name="Gilroy R."/>
        </authorList>
    </citation>
    <scope>NUCLEOTIDE SEQUENCE</scope>
    <source>
        <strain evidence="3">CHK185-5351</strain>
    </source>
</reference>
<dbReference type="InterPro" id="IPR052179">
    <property type="entry name" value="DD-CPase-like"/>
</dbReference>
<feature type="compositionally biased region" description="Basic and acidic residues" evidence="1">
    <location>
        <begin position="1"/>
        <end position="13"/>
    </location>
</feature>
<name>A0A9D2NBU9_9FIRM</name>
<dbReference type="SUPFAM" id="SSF55166">
    <property type="entry name" value="Hedgehog/DD-peptidase"/>
    <property type="match status" value="1"/>
</dbReference>
<feature type="domain" description="D-alanyl-D-alanine carboxypeptidase-like core" evidence="2">
    <location>
        <begin position="92"/>
        <end position="226"/>
    </location>
</feature>
<sequence>MQKQRAETERWEQTEAETGNAAGTAGGTAVGKQADPQNEDPDHAAAGGIGDEGISHIRSCSEEWNLILVNPWNAIPENYQVELEQLDNGQAVDRRCYPMLQQMMDDCRGEGLDPVICSSWRSREKQEALIANKEYRLMQAGVSEKEAATEAAKTVAVPGTSEHELGLALDIVDSGYPELETEQEDTPVQRWLMENSWKYGFVLRYPSDKSKLTGIIYEPWHYRYVGMEAAKIMYEENLCLEEYLEKYC</sequence>
<organism evidence="3 4">
    <name type="scientific">Candidatus Fusicatenibacter intestinigallinarum</name>
    <dbReference type="NCBI Taxonomy" id="2838598"/>
    <lineage>
        <taxon>Bacteria</taxon>
        <taxon>Bacillati</taxon>
        <taxon>Bacillota</taxon>
        <taxon>Clostridia</taxon>
        <taxon>Lachnospirales</taxon>
        <taxon>Lachnospiraceae</taxon>
        <taxon>Fusicatenibacter</taxon>
    </lineage>
</organism>
<dbReference type="PANTHER" id="PTHR34385:SF1">
    <property type="entry name" value="PEPTIDOGLYCAN L-ALANYL-D-GLUTAMATE ENDOPEPTIDASE CWLK"/>
    <property type="match status" value="1"/>
</dbReference>
<dbReference type="CDD" id="cd14852">
    <property type="entry name" value="LD-carboxypeptidase"/>
    <property type="match status" value="1"/>
</dbReference>
<protein>
    <submittedName>
        <fullName evidence="3">M15 family metallopeptidase</fullName>
    </submittedName>
</protein>
<dbReference type="InterPro" id="IPR058193">
    <property type="entry name" value="VanY/YodJ_core_dom"/>
</dbReference>
<comment type="caution">
    <text evidence="3">The sequence shown here is derived from an EMBL/GenBank/DDBJ whole genome shotgun (WGS) entry which is preliminary data.</text>
</comment>